<feature type="binding site" evidence="7">
    <location>
        <position position="60"/>
    </location>
    <ligand>
        <name>Ni(2+)</name>
        <dbReference type="ChEBI" id="CHEBI:49786"/>
    </ligand>
</feature>
<comment type="caution">
    <text evidence="8">The sequence shown here is derived from an EMBL/GenBank/DDBJ whole genome shotgun (WGS) entry which is preliminary data.</text>
</comment>
<dbReference type="InterPro" id="IPR001501">
    <property type="entry name" value="Ni-dep_hyd_lsu"/>
</dbReference>
<evidence type="ECO:0000256" key="7">
    <source>
        <dbReference type="PIRSR" id="PIRSR601501-1"/>
    </source>
</evidence>
<evidence type="ECO:0000256" key="5">
    <source>
        <dbReference type="ARBA" id="ARBA00022723"/>
    </source>
</evidence>
<comment type="cofactor">
    <cofactor evidence="1 7">
        <name>Ni(2+)</name>
        <dbReference type="ChEBI" id="CHEBI:49786"/>
    </cofactor>
</comment>
<dbReference type="PROSITE" id="PS00507">
    <property type="entry name" value="NI_HGENASE_L_1"/>
    <property type="match status" value="1"/>
</dbReference>
<evidence type="ECO:0000256" key="4">
    <source>
        <dbReference type="ARBA" id="ARBA00022596"/>
    </source>
</evidence>
<organism evidence="8 9">
    <name type="scientific">Desulforamulus profundi</name>
    <dbReference type="NCBI Taxonomy" id="1383067"/>
    <lineage>
        <taxon>Bacteria</taxon>
        <taxon>Bacillati</taxon>
        <taxon>Bacillota</taxon>
        <taxon>Clostridia</taxon>
        <taxon>Eubacteriales</taxon>
        <taxon>Peptococcaceae</taxon>
        <taxon>Desulforamulus</taxon>
    </lineage>
</organism>
<name>A0A2C6MBZ7_9FIRM</name>
<evidence type="ECO:0000256" key="2">
    <source>
        <dbReference type="ARBA" id="ARBA00004196"/>
    </source>
</evidence>
<dbReference type="PANTHER" id="PTHR42958:SF4">
    <property type="entry name" value="HYDROGENASE EXPRESSION_FORMATION PROTEIN HUPK"/>
    <property type="match status" value="1"/>
</dbReference>
<keyword evidence="5 7" id="KW-0479">Metal-binding</keyword>
<evidence type="ECO:0000313" key="9">
    <source>
        <dbReference type="Proteomes" id="UP000222564"/>
    </source>
</evidence>
<keyword evidence="7" id="KW-0408">Iron</keyword>
<dbReference type="GO" id="GO:0030313">
    <property type="term" value="C:cell envelope"/>
    <property type="evidence" value="ECO:0007669"/>
    <property type="project" value="UniProtKB-SubCell"/>
</dbReference>
<dbReference type="SUPFAM" id="SSF56762">
    <property type="entry name" value="HydB/Nqo4-like"/>
    <property type="match status" value="1"/>
</dbReference>
<dbReference type="InterPro" id="IPR029014">
    <property type="entry name" value="NiFe-Hase_large"/>
</dbReference>
<gene>
    <name evidence="8" type="ORF">P378_20675</name>
</gene>
<dbReference type="InterPro" id="IPR018194">
    <property type="entry name" value="Ni-dep_hyd_lsu_Ni_BS"/>
</dbReference>
<dbReference type="GO" id="GO:0008901">
    <property type="term" value="F:ferredoxin hydrogenase activity"/>
    <property type="evidence" value="ECO:0007669"/>
    <property type="project" value="InterPro"/>
</dbReference>
<dbReference type="Pfam" id="PF00374">
    <property type="entry name" value="NiFeSe_Hases"/>
    <property type="match status" value="1"/>
</dbReference>
<sequence length="92" mass="10268">MKKIRIDPLTRAHSPTAVEVVVENKKVINARCIGTFFRGFEIILRGRDPRDAPYLTERICGICSSSHGTAACFAWRMPPVRVHRVTATCSAI</sequence>
<dbReference type="AlphaFoldDB" id="A0A2C6MBZ7"/>
<protein>
    <submittedName>
        <fullName evidence="8">Uncharacterized protein</fullName>
    </submittedName>
</protein>
<feature type="binding site" evidence="7">
    <location>
        <position position="63"/>
    </location>
    <ligand>
        <name>Fe cation</name>
        <dbReference type="ChEBI" id="CHEBI:24875"/>
    </ligand>
</feature>
<evidence type="ECO:0000256" key="3">
    <source>
        <dbReference type="ARBA" id="ARBA00009292"/>
    </source>
</evidence>
<accession>A0A2C6MBZ7</accession>
<reference evidence="8 9" key="1">
    <citation type="submission" date="2013-09" db="EMBL/GenBank/DDBJ databases">
        <title>Biodegradation of hydrocarbons in the deep terrestrial subsurface : characterization of a microbial consortium composed of two Desulfotomaculum species originating from a deep geological formation.</title>
        <authorList>
            <person name="Aullo T."/>
            <person name="Berlendis S."/>
            <person name="Lascourreges J.-F."/>
            <person name="Dessort D."/>
            <person name="Saint-Laurent S."/>
            <person name="Schraauwers B."/>
            <person name="Mas J."/>
            <person name="Magot M."/>
            <person name="Ranchou-Peyruse A."/>
        </authorList>
    </citation>
    <scope>NUCLEOTIDE SEQUENCE [LARGE SCALE GENOMIC DNA]</scope>
    <source>
        <strain evidence="8 9">Bs107</strain>
    </source>
</reference>
<keyword evidence="9" id="KW-1185">Reference proteome</keyword>
<comment type="subcellular location">
    <subcellularLocation>
        <location evidence="2">Cell envelope</location>
    </subcellularLocation>
</comment>
<evidence type="ECO:0000256" key="1">
    <source>
        <dbReference type="ARBA" id="ARBA00001967"/>
    </source>
</evidence>
<keyword evidence="4 7" id="KW-0533">Nickel</keyword>
<dbReference type="PANTHER" id="PTHR42958">
    <property type="entry name" value="HYDROGENASE-2 LARGE CHAIN"/>
    <property type="match status" value="1"/>
</dbReference>
<dbReference type="GO" id="GO:0016151">
    <property type="term" value="F:nickel cation binding"/>
    <property type="evidence" value="ECO:0007669"/>
    <property type="project" value="InterPro"/>
</dbReference>
<feature type="binding site" evidence="7">
    <location>
        <position position="63"/>
    </location>
    <ligand>
        <name>Ni(2+)</name>
        <dbReference type="ChEBI" id="CHEBI:49786"/>
    </ligand>
</feature>
<dbReference type="Proteomes" id="UP000222564">
    <property type="component" value="Unassembled WGS sequence"/>
</dbReference>
<comment type="similarity">
    <text evidence="3">Belongs to the [NiFe]/[NiFeSe] hydrogenase large subunit family.</text>
</comment>
<dbReference type="Gene3D" id="1.10.645.10">
    <property type="entry name" value="Cytochrome-c3 Hydrogenase, chain B"/>
    <property type="match status" value="1"/>
</dbReference>
<evidence type="ECO:0000256" key="6">
    <source>
        <dbReference type="ARBA" id="ARBA00023002"/>
    </source>
</evidence>
<dbReference type="EMBL" id="AWQQ01000156">
    <property type="protein sequence ID" value="PHJ36726.1"/>
    <property type="molecule type" value="Genomic_DNA"/>
</dbReference>
<proteinExistence type="inferred from homology"/>
<dbReference type="InterPro" id="IPR050867">
    <property type="entry name" value="NiFe/NiFeSe_hydrgnase_LSU"/>
</dbReference>
<feature type="binding site" evidence="7">
    <location>
        <position position="41"/>
    </location>
    <ligand>
        <name>Mg(2+)</name>
        <dbReference type="ChEBI" id="CHEBI:18420"/>
    </ligand>
</feature>
<evidence type="ECO:0000313" key="8">
    <source>
        <dbReference type="EMBL" id="PHJ36726.1"/>
    </source>
</evidence>
<keyword evidence="7" id="KW-0460">Magnesium</keyword>
<keyword evidence="6" id="KW-0560">Oxidoreductase</keyword>
<comment type="cofactor">
    <cofactor evidence="7">
        <name>Fe cation</name>
        <dbReference type="ChEBI" id="CHEBI:24875"/>
    </cofactor>
</comment>